<evidence type="ECO:0000259" key="1">
    <source>
        <dbReference type="Pfam" id="PF08937"/>
    </source>
</evidence>
<keyword evidence="3" id="KW-1185">Reference proteome</keyword>
<dbReference type="Pfam" id="PF08937">
    <property type="entry name" value="ThsB_TIR"/>
    <property type="match status" value="1"/>
</dbReference>
<evidence type="ECO:0000313" key="2">
    <source>
        <dbReference type="EMBL" id="QNU66498.1"/>
    </source>
</evidence>
<reference evidence="2 3" key="1">
    <citation type="submission" date="2020-09" db="EMBL/GenBank/DDBJ databases">
        <title>Characterization and genome sequencing of Ruminiclostridium sp. nov. MA18.</title>
        <authorList>
            <person name="Rettenmaier R."/>
            <person name="Kowollik M.-L."/>
            <person name="Liebl W."/>
            <person name="Zverlov V."/>
        </authorList>
    </citation>
    <scope>NUCLEOTIDE SEQUENCE [LARGE SCALE GENOMIC DNA]</scope>
    <source>
        <strain evidence="2 3">MA18</strain>
    </source>
</reference>
<proteinExistence type="predicted"/>
<organism evidence="2 3">
    <name type="scientific">Ruminiclostridium herbifermentans</name>
    <dbReference type="NCBI Taxonomy" id="2488810"/>
    <lineage>
        <taxon>Bacteria</taxon>
        <taxon>Bacillati</taxon>
        <taxon>Bacillota</taxon>
        <taxon>Clostridia</taxon>
        <taxon>Eubacteriales</taxon>
        <taxon>Oscillospiraceae</taxon>
        <taxon>Ruminiclostridium</taxon>
    </lineage>
</organism>
<name>A0A4U7J7E8_9FIRM</name>
<evidence type="ECO:0000313" key="3">
    <source>
        <dbReference type="Proteomes" id="UP000306409"/>
    </source>
</evidence>
<protein>
    <submittedName>
        <fullName evidence="2">TIR domain-containing protein</fullName>
    </submittedName>
</protein>
<dbReference type="AlphaFoldDB" id="A0A4U7J7E8"/>
<dbReference type="InterPro" id="IPR015032">
    <property type="entry name" value="ThsB__TIR-like_domain"/>
</dbReference>
<dbReference type="Proteomes" id="UP000306409">
    <property type="component" value="Chromosome"/>
</dbReference>
<dbReference type="OrthoDB" id="2218415at2"/>
<dbReference type="EMBL" id="CP061336">
    <property type="protein sequence ID" value="QNU66498.1"/>
    <property type="molecule type" value="Genomic_DNA"/>
</dbReference>
<sequence>MAYRTKTYIAADWDGDKNAVDKLCEWNDGEKWSLSFTDAHDLTQARDDSLNCSIKASLAIRMDASKTFVLIVGSNTKSRRSGECTYCSNFDNGKCKTGHTVSNDSFIEYECKKAVRDRENIKIVILYNAATVDKSKCPDIIKAYGTHAPMQKMKDGKHYWDYQSVKNAMGL</sequence>
<gene>
    <name evidence="2" type="ORF">EHE19_016810</name>
</gene>
<dbReference type="KEGG" id="rher:EHE19_016810"/>
<dbReference type="Gene3D" id="3.40.50.11200">
    <property type="match status" value="1"/>
</dbReference>
<feature type="domain" description="Thoeris protein ThsB TIR-like" evidence="1">
    <location>
        <begin position="13"/>
        <end position="80"/>
    </location>
</feature>
<accession>A0A4U7J7E8</accession>
<dbReference type="RefSeq" id="WP_137698997.1">
    <property type="nucleotide sequence ID" value="NZ_CP061336.1"/>
</dbReference>